<accession>A0A8J6A6Q2</accession>
<protein>
    <submittedName>
        <fullName evidence="1">60S ribosomal protein L7</fullName>
    </submittedName>
</protein>
<dbReference type="InterPro" id="IPR036919">
    <property type="entry name" value="Ribo_uL30_ferredoxin-like_sf"/>
</dbReference>
<dbReference type="GO" id="GO:0003723">
    <property type="term" value="F:RNA binding"/>
    <property type="evidence" value="ECO:0007669"/>
    <property type="project" value="TreeGrafter"/>
</dbReference>
<dbReference type="SUPFAM" id="SSF55129">
    <property type="entry name" value="Ribosomal protein L30p/L7e"/>
    <property type="match status" value="1"/>
</dbReference>
<reference evidence="1" key="1">
    <citation type="journal article" date="2021" name="Evol. Appl.">
        <title>The genome of the Pyrenean desman and the effects of bottlenecks and inbreeding on the genomic landscape of an endangered species.</title>
        <authorList>
            <person name="Escoda L."/>
            <person name="Castresana J."/>
        </authorList>
    </citation>
    <scope>NUCLEOTIDE SEQUENCE</scope>
    <source>
        <strain evidence="1">IBE-C5619</strain>
    </source>
</reference>
<dbReference type="AlphaFoldDB" id="A0A8J6A6Q2"/>
<keyword evidence="1" id="KW-0687">Ribonucleoprotein</keyword>
<dbReference type="GO" id="GO:0003735">
    <property type="term" value="F:structural constituent of ribosome"/>
    <property type="evidence" value="ECO:0007669"/>
    <property type="project" value="TreeGrafter"/>
</dbReference>
<proteinExistence type="predicted"/>
<gene>
    <name evidence="1" type="ORF">J0S82_000694</name>
</gene>
<sequence>MELKIKHLRKKFAQRKLWKARRRLIYEKAEHCNKASSEASVWLLPYLCQIIDIAGKCFKEANTFRWPFILSSLSDGMKKKTCFVEGGDAGIREDQISRLIIKMN</sequence>
<keyword evidence="2" id="KW-1185">Reference proteome</keyword>
<dbReference type="PANTHER" id="PTHR11524">
    <property type="entry name" value="60S RIBOSOMAL PROTEIN L7"/>
    <property type="match status" value="1"/>
</dbReference>
<evidence type="ECO:0000313" key="2">
    <source>
        <dbReference type="Proteomes" id="UP000700334"/>
    </source>
</evidence>
<comment type="caution">
    <text evidence="1">The sequence shown here is derived from an EMBL/GenBank/DDBJ whole genome shotgun (WGS) entry which is preliminary data.</text>
</comment>
<dbReference type="Proteomes" id="UP000700334">
    <property type="component" value="Unassembled WGS sequence"/>
</dbReference>
<evidence type="ECO:0000313" key="1">
    <source>
        <dbReference type="EMBL" id="KAG8516071.1"/>
    </source>
</evidence>
<name>A0A8J6A6Q2_GALPY</name>
<keyword evidence="1" id="KW-0689">Ribosomal protein</keyword>
<dbReference type="InterPro" id="IPR039699">
    <property type="entry name" value="Ribosomal_uL30"/>
</dbReference>
<organism evidence="1 2">
    <name type="scientific">Galemys pyrenaicus</name>
    <name type="common">Iberian desman</name>
    <name type="synonym">Pyrenean desman</name>
    <dbReference type="NCBI Taxonomy" id="202257"/>
    <lineage>
        <taxon>Eukaryota</taxon>
        <taxon>Metazoa</taxon>
        <taxon>Chordata</taxon>
        <taxon>Craniata</taxon>
        <taxon>Vertebrata</taxon>
        <taxon>Euteleostomi</taxon>
        <taxon>Mammalia</taxon>
        <taxon>Eutheria</taxon>
        <taxon>Laurasiatheria</taxon>
        <taxon>Eulipotyphla</taxon>
        <taxon>Talpidae</taxon>
        <taxon>Galemys</taxon>
    </lineage>
</organism>
<dbReference type="EMBL" id="JAGFMF010011690">
    <property type="protein sequence ID" value="KAG8516071.1"/>
    <property type="molecule type" value="Genomic_DNA"/>
</dbReference>
<dbReference type="GO" id="GO:0000463">
    <property type="term" value="P:maturation of LSU-rRNA from tricistronic rRNA transcript (SSU-rRNA, 5.8S rRNA, LSU-rRNA)"/>
    <property type="evidence" value="ECO:0007669"/>
    <property type="project" value="TreeGrafter"/>
</dbReference>
<dbReference type="GO" id="GO:0022625">
    <property type="term" value="C:cytosolic large ribosomal subunit"/>
    <property type="evidence" value="ECO:0007669"/>
    <property type="project" value="TreeGrafter"/>
</dbReference>
<dbReference type="PANTHER" id="PTHR11524:SF12">
    <property type="entry name" value="LARGE RIBOSOMAL SUBUNIT PROTEIN UL30"/>
    <property type="match status" value="1"/>
</dbReference>